<dbReference type="STRING" id="246191.SAMN05660337_3463"/>
<evidence type="ECO:0000313" key="4">
    <source>
        <dbReference type="Proteomes" id="UP000199053"/>
    </source>
</evidence>
<feature type="domain" description="Bacterial Ig-like" evidence="2">
    <location>
        <begin position="312"/>
        <end position="427"/>
    </location>
</feature>
<dbReference type="RefSeq" id="WP_139167367.1">
    <property type="nucleotide sequence ID" value="NZ_FNGA01000007.1"/>
</dbReference>
<feature type="compositionally biased region" description="Basic and acidic residues" evidence="1">
    <location>
        <begin position="98"/>
        <end position="122"/>
    </location>
</feature>
<feature type="domain" description="Bacterial Ig-like" evidence="2">
    <location>
        <begin position="540"/>
        <end position="639"/>
    </location>
</feature>
<feature type="non-terminal residue" evidence="3">
    <location>
        <position position="1478"/>
    </location>
</feature>
<evidence type="ECO:0000256" key="1">
    <source>
        <dbReference type="SAM" id="MobiDB-lite"/>
    </source>
</evidence>
<feature type="region of interest" description="Disordered" evidence="1">
    <location>
        <begin position="84"/>
        <end position="127"/>
    </location>
</feature>
<feature type="region of interest" description="Disordered" evidence="1">
    <location>
        <begin position="151"/>
        <end position="203"/>
    </location>
</feature>
<feature type="domain" description="Bacterial Ig-like" evidence="2">
    <location>
        <begin position="1276"/>
        <end position="1367"/>
    </location>
</feature>
<reference evidence="4" key="1">
    <citation type="submission" date="2016-10" db="EMBL/GenBank/DDBJ databases">
        <authorList>
            <person name="Varghese N."/>
            <person name="Submissions S."/>
        </authorList>
    </citation>
    <scope>NUCLEOTIDE SEQUENCE [LARGE SCALE GENOMIC DNA]</scope>
    <source>
        <strain evidence="4">DSM 16995</strain>
    </source>
</reference>
<feature type="domain" description="Bacterial Ig-like" evidence="2">
    <location>
        <begin position="211"/>
        <end position="307"/>
    </location>
</feature>
<dbReference type="Gene3D" id="2.60.40.10">
    <property type="entry name" value="Immunoglobulins"/>
    <property type="match status" value="12"/>
</dbReference>
<name>A0A1G9LNG5_9BACT</name>
<keyword evidence="4" id="KW-1185">Reference proteome</keyword>
<dbReference type="Proteomes" id="UP000199053">
    <property type="component" value="Unassembled WGS sequence"/>
</dbReference>
<feature type="compositionally biased region" description="Polar residues" evidence="1">
    <location>
        <begin position="156"/>
        <end position="176"/>
    </location>
</feature>
<evidence type="ECO:0000259" key="2">
    <source>
        <dbReference type="Pfam" id="PF19077"/>
    </source>
</evidence>
<dbReference type="OrthoDB" id="5495046at2"/>
<feature type="domain" description="Bacterial Ig-like" evidence="2">
    <location>
        <begin position="432"/>
        <end position="535"/>
    </location>
</feature>
<proteinExistence type="predicted"/>
<dbReference type="EMBL" id="FNGA01000007">
    <property type="protein sequence ID" value="SDL63470.1"/>
    <property type="molecule type" value="Genomic_DNA"/>
</dbReference>
<dbReference type="InterPro" id="IPR044016">
    <property type="entry name" value="Big_13"/>
</dbReference>
<feature type="region of interest" description="Disordered" evidence="1">
    <location>
        <begin position="316"/>
        <end position="351"/>
    </location>
</feature>
<feature type="domain" description="Bacterial Ig-like" evidence="2">
    <location>
        <begin position="855"/>
        <end position="962"/>
    </location>
</feature>
<accession>A0A1G9LNG5</accession>
<dbReference type="NCBIfam" id="NF033510">
    <property type="entry name" value="Ca_tandemer"/>
    <property type="match status" value="7"/>
</dbReference>
<feature type="domain" description="Bacterial Ig-like" evidence="2">
    <location>
        <begin position="1063"/>
        <end position="1164"/>
    </location>
</feature>
<feature type="domain" description="Bacterial Ig-like" evidence="2">
    <location>
        <begin position="644"/>
        <end position="743"/>
    </location>
</feature>
<organism evidence="3 4">
    <name type="scientific">Maridesulfovibrio ferrireducens</name>
    <dbReference type="NCBI Taxonomy" id="246191"/>
    <lineage>
        <taxon>Bacteria</taxon>
        <taxon>Pseudomonadati</taxon>
        <taxon>Thermodesulfobacteriota</taxon>
        <taxon>Desulfovibrionia</taxon>
        <taxon>Desulfovibrionales</taxon>
        <taxon>Desulfovibrionaceae</taxon>
        <taxon>Maridesulfovibrio</taxon>
    </lineage>
</organism>
<feature type="domain" description="Bacterial Ig-like" evidence="2">
    <location>
        <begin position="747"/>
        <end position="841"/>
    </location>
</feature>
<dbReference type="Pfam" id="PF19077">
    <property type="entry name" value="Big_13"/>
    <property type="match status" value="12"/>
</dbReference>
<dbReference type="InterPro" id="IPR013783">
    <property type="entry name" value="Ig-like_fold"/>
</dbReference>
<protein>
    <submittedName>
        <fullName evidence="3">Ig-like domain (Group 3)</fullName>
    </submittedName>
</protein>
<feature type="domain" description="Bacterial Ig-like" evidence="2">
    <location>
        <begin position="1170"/>
        <end position="1268"/>
    </location>
</feature>
<gene>
    <name evidence="3" type="ORF">SAMN05660337_3463</name>
</gene>
<feature type="region of interest" description="Disordered" evidence="1">
    <location>
        <begin position="861"/>
        <end position="890"/>
    </location>
</feature>
<sequence length="1478" mass="157186">MAEQKTAAQERIAPSTIYSVKGSPDDYTFELRGADLVLIDGNNQEQVFLFVGNIMSLEGNVRMEFASGQALESHELFTRAEIPDMERFDEEETIWDANQRDEDSGDEKEGNVSEEIGAKEPDNTPAQAEVPQDLNQALMQDQEELEQKNGEGANDNLEQPFNPNTSTRSGHFQTQNEENDPVEPVKKISGPENPGPNDVEGGNPVTVIPKTIATPMLHLTEDTNSGLKTDNVTNEIEPDFEGTAEPNSIVQIYVDGILVDSTTASSGDGKFLATSIPSLDEGDHTVYAISTIGGMSARSASFKLVIDLTPPPVPTLDLAPESDTGTLSNPDYATDNYTKDSTPTLQGTGGDPNSTLTLSYLLVGSGDYIEIETTTPIEIGEDGTWKYTLTEELPEGEYSFKLTATDLAGNTSSDGEAAYLHHVTIDTTPPAAPEINLIEDSGKDVLDWLTKDTTPEFSGITDKNSEIRLYIDEKLVGTTTSDDAGNWNLSTADLNLNLIHPSGELSDGTYHVSAIAVDLAGNTSAPSISELVIDTDVSPDPTITLAAGSDSGTIDGITNILNPILTGAGEARSTGTLTVTGPDGVVTLYDDINIPEGSETWTQPLSTLHGGDGVYTAKLTLIDYAGNEETVEYSFTIDTSDPTVPTLDLPDAFDTGIATDNITSFKKPLITGTTDPDTDVTVYLKNVATGATTEYSATMIGGGNWEWKSPVDLTDGKYEVSASAKDDVGNSSGTSAVLDLTIDSQTELPTIDLNSLSDTGTLGDFLTSERTPLFSGTAEKDSEVIVSVINSSGVVVATASTTADNAGQWNTSYLSSNLTDGTYTIKAVATDVADNESGEAFLERTLVIDGTAPIAPTVDLAATSDSGFPENPEYATDDYTNDSTPELTGTAEKDSTVTIDFKRGTIVVHTAEVTTDAHGNWVYNDYGTDTLGDGTYTVSVVATDAAGNDSPAAVLSPLVIDTLAPTIPNVNLLTDSGDSGDWITNSDIVTVGGTVDPTDKISIQINGGPIYTAIPDSVSGEWTYDFDLESYSEGEHEIKVIRTDQAGNPSGTKVETLTIDRSISTLDIEMDAADDHGDQSDALLITNMNHPHFKGHVDADCKIEVVIKNESGVTVETYDLGQNSGTWYLDNPENLDDGKYTATVTATDNADNTKESSISFEIDTVNPEISSIVLDPADDSGAKLDYITNVIKPDFSGECEKNARVEIILTNSSGTEVSSDSFRTGADGKWDWHPENDLVSAEYTLTVKVTDAAGNISNDATYDFTIDTIPPEAPADVTLVTDSGVSGDNITNIDPITITGTAEANSTVRIFDGSIKVGEAVADDHGNWTTDLPKIGIDGDKTYTINTTDVAGNESLTRTDFNVTIDTNTHLDSVDIQYHSDSGRDQTDGVTNVASPYLDVRAEENSTVTVKVYDPSHSLIKTVVVNSATSSDPNLYTAELEGLPENNYTVIVEVEDIAGNTASNATTPYNLVIDLTAP</sequence>
<feature type="compositionally biased region" description="Polar residues" evidence="1">
    <location>
        <begin position="323"/>
        <end position="351"/>
    </location>
</feature>
<evidence type="ECO:0000313" key="3">
    <source>
        <dbReference type="EMBL" id="SDL63470.1"/>
    </source>
</evidence>
<feature type="domain" description="Bacterial Ig-like" evidence="2">
    <location>
        <begin position="1372"/>
        <end position="1474"/>
    </location>
</feature>
<feature type="domain" description="Bacterial Ig-like" evidence="2">
    <location>
        <begin position="966"/>
        <end position="1060"/>
    </location>
</feature>